<name>A0ABN3HKM9_9ACTN</name>
<dbReference type="Proteomes" id="UP001499986">
    <property type="component" value="Unassembled WGS sequence"/>
</dbReference>
<proteinExistence type="predicted"/>
<sequence>MMGTTSRPKVRYARPVVPAADTHPNATSPAVRRTDFQGSTARPPILFSGVILLLRIPGIPAPSCPRL</sequence>
<evidence type="ECO:0000313" key="3">
    <source>
        <dbReference type="Proteomes" id="UP001499986"/>
    </source>
</evidence>
<dbReference type="EMBL" id="BAAASE010000001">
    <property type="protein sequence ID" value="GAA2381995.1"/>
    <property type="molecule type" value="Genomic_DNA"/>
</dbReference>
<gene>
    <name evidence="2" type="ORF">GCM10010255_04990</name>
</gene>
<organism evidence="2 3">
    <name type="scientific">Streptomyces coeruleofuscus</name>
    <dbReference type="NCBI Taxonomy" id="66879"/>
    <lineage>
        <taxon>Bacteria</taxon>
        <taxon>Bacillati</taxon>
        <taxon>Actinomycetota</taxon>
        <taxon>Actinomycetes</taxon>
        <taxon>Kitasatosporales</taxon>
        <taxon>Streptomycetaceae</taxon>
        <taxon>Streptomyces</taxon>
    </lineage>
</organism>
<reference evidence="2 3" key="1">
    <citation type="journal article" date="2019" name="Int. J. Syst. Evol. Microbiol.">
        <title>The Global Catalogue of Microorganisms (GCM) 10K type strain sequencing project: providing services to taxonomists for standard genome sequencing and annotation.</title>
        <authorList>
            <consortium name="The Broad Institute Genomics Platform"/>
            <consortium name="The Broad Institute Genome Sequencing Center for Infectious Disease"/>
            <person name="Wu L."/>
            <person name="Ma J."/>
        </authorList>
    </citation>
    <scope>NUCLEOTIDE SEQUENCE [LARGE SCALE GENOMIC DNA]</scope>
    <source>
        <strain evidence="2 3">JCM 4358</strain>
    </source>
</reference>
<accession>A0ABN3HKM9</accession>
<feature type="region of interest" description="Disordered" evidence="1">
    <location>
        <begin position="1"/>
        <end position="37"/>
    </location>
</feature>
<evidence type="ECO:0000256" key="1">
    <source>
        <dbReference type="SAM" id="MobiDB-lite"/>
    </source>
</evidence>
<protein>
    <submittedName>
        <fullName evidence="2">Uncharacterized protein</fullName>
    </submittedName>
</protein>
<evidence type="ECO:0000313" key="2">
    <source>
        <dbReference type="EMBL" id="GAA2381995.1"/>
    </source>
</evidence>
<comment type="caution">
    <text evidence="2">The sequence shown here is derived from an EMBL/GenBank/DDBJ whole genome shotgun (WGS) entry which is preliminary data.</text>
</comment>
<keyword evidence="3" id="KW-1185">Reference proteome</keyword>